<gene>
    <name evidence="1" type="ORF">BDN70DRAFT_937680</name>
</gene>
<accession>A0A9P5YNM9</accession>
<dbReference type="AlphaFoldDB" id="A0A9P5YNM9"/>
<dbReference type="EMBL" id="MU155470">
    <property type="protein sequence ID" value="KAF9473102.1"/>
    <property type="molecule type" value="Genomic_DNA"/>
</dbReference>
<dbReference type="Proteomes" id="UP000807469">
    <property type="component" value="Unassembled WGS sequence"/>
</dbReference>
<organism evidence="1 2">
    <name type="scientific">Pholiota conissans</name>
    <dbReference type="NCBI Taxonomy" id="109636"/>
    <lineage>
        <taxon>Eukaryota</taxon>
        <taxon>Fungi</taxon>
        <taxon>Dikarya</taxon>
        <taxon>Basidiomycota</taxon>
        <taxon>Agaricomycotina</taxon>
        <taxon>Agaricomycetes</taxon>
        <taxon>Agaricomycetidae</taxon>
        <taxon>Agaricales</taxon>
        <taxon>Agaricineae</taxon>
        <taxon>Strophariaceae</taxon>
        <taxon>Pholiota</taxon>
    </lineage>
</organism>
<reference evidence="1" key="1">
    <citation type="submission" date="2020-11" db="EMBL/GenBank/DDBJ databases">
        <authorList>
            <consortium name="DOE Joint Genome Institute"/>
            <person name="Ahrendt S."/>
            <person name="Riley R."/>
            <person name="Andreopoulos W."/>
            <person name="Labutti K."/>
            <person name="Pangilinan J."/>
            <person name="Ruiz-Duenas F.J."/>
            <person name="Barrasa J.M."/>
            <person name="Sanchez-Garcia M."/>
            <person name="Camarero S."/>
            <person name="Miyauchi S."/>
            <person name="Serrano A."/>
            <person name="Linde D."/>
            <person name="Babiker R."/>
            <person name="Drula E."/>
            <person name="Ayuso-Fernandez I."/>
            <person name="Pacheco R."/>
            <person name="Padilla G."/>
            <person name="Ferreira P."/>
            <person name="Barriuso J."/>
            <person name="Kellner H."/>
            <person name="Castanera R."/>
            <person name="Alfaro M."/>
            <person name="Ramirez L."/>
            <person name="Pisabarro A.G."/>
            <person name="Kuo A."/>
            <person name="Tritt A."/>
            <person name="Lipzen A."/>
            <person name="He G."/>
            <person name="Yan M."/>
            <person name="Ng V."/>
            <person name="Cullen D."/>
            <person name="Martin F."/>
            <person name="Rosso M.-N."/>
            <person name="Henrissat B."/>
            <person name="Hibbett D."/>
            <person name="Martinez A.T."/>
            <person name="Grigoriev I.V."/>
        </authorList>
    </citation>
    <scope>NUCLEOTIDE SEQUENCE</scope>
    <source>
        <strain evidence="1">CIRM-BRFM 674</strain>
    </source>
</reference>
<sequence length="364" mass="42067">MQSFPDNLLRTLERRCQSWIAPQWTKALSLTFKDLGIPFHYTSGIFSRHHADHLEITSLCTEDLARDADRTVKLNLQNRLPVREHNHWIDPSQDLLILIGENGPVSSDETQIFHIHLRTVSSNKPHPRAIKQFLPLSVPPNQEGNNIHRIQVEIARNMLTMSFDTVRQVRSMDTFKRVLVWDWITADLILDSSWPTFDDPDKLLRASGSIFGFLDQTHIYVMSAFLYGAVHLYEIVEPTINNPSPLRYRAQLSFPATRDYISVMNIYHQAGPLEAQVPPYHGPDIRLVNDDDRIHVFALTYHTYPFGETFQCYGPFYVYVHQRSLMSYFSHHDQQEGATLHIPWGEWGPSNARLIAPPSNSIRM</sequence>
<keyword evidence="2" id="KW-1185">Reference proteome</keyword>
<evidence type="ECO:0000313" key="2">
    <source>
        <dbReference type="Proteomes" id="UP000807469"/>
    </source>
</evidence>
<dbReference type="OrthoDB" id="2745718at2759"/>
<evidence type="ECO:0000313" key="1">
    <source>
        <dbReference type="EMBL" id="KAF9473102.1"/>
    </source>
</evidence>
<proteinExistence type="predicted"/>
<protein>
    <submittedName>
        <fullName evidence="1">Uncharacterized protein</fullName>
    </submittedName>
</protein>
<name>A0A9P5YNM9_9AGAR</name>
<comment type="caution">
    <text evidence="1">The sequence shown here is derived from an EMBL/GenBank/DDBJ whole genome shotgun (WGS) entry which is preliminary data.</text>
</comment>